<dbReference type="SUPFAM" id="SSF56112">
    <property type="entry name" value="Protein kinase-like (PK-like)"/>
    <property type="match status" value="2"/>
</dbReference>
<dbReference type="EMBL" id="SRJD01000006">
    <property type="protein sequence ID" value="TGA98706.1"/>
    <property type="molecule type" value="Genomic_DNA"/>
</dbReference>
<keyword evidence="2" id="KW-1185">Reference proteome</keyword>
<protein>
    <recommendedName>
        <fullName evidence="3">Serine/threonine protein kinase</fullName>
    </recommendedName>
</protein>
<gene>
    <name evidence="1" type="ORF">E4665_07565</name>
</gene>
<organism evidence="1 2">
    <name type="scientific">Sporolactobacillus shoreae</name>
    <dbReference type="NCBI Taxonomy" id="1465501"/>
    <lineage>
        <taxon>Bacteria</taxon>
        <taxon>Bacillati</taxon>
        <taxon>Bacillota</taxon>
        <taxon>Bacilli</taxon>
        <taxon>Bacillales</taxon>
        <taxon>Sporolactobacillaceae</taxon>
        <taxon>Sporolactobacillus</taxon>
    </lineage>
</organism>
<accession>A0A4Z0GPV9</accession>
<evidence type="ECO:0000313" key="2">
    <source>
        <dbReference type="Proteomes" id="UP000298347"/>
    </source>
</evidence>
<dbReference type="OrthoDB" id="820708at2"/>
<evidence type="ECO:0008006" key="3">
    <source>
        <dbReference type="Google" id="ProtNLM"/>
    </source>
</evidence>
<name>A0A4Z0GPV9_9BACL</name>
<proteinExistence type="predicted"/>
<dbReference type="Gene3D" id="1.10.510.10">
    <property type="entry name" value="Transferase(Phosphotransferase) domain 1"/>
    <property type="match status" value="1"/>
</dbReference>
<sequence>MEDFKRIIVTDGGKSLVVHNPTSYPLIGCGSQGAVFKLSEDQCVKIYLDEEHAKTEAAALEAGRDLPFIPRIYEHGPCYVVMDYINAPNLKEYLKGCTFLPEFIVKKLLSLLKGLKAAHFTMIDAPLRHIFVLENEVLKVVDHVNSFQKKHPVPLKLLRDLQIILLKDSFLMQVKRLEPETYREWENYFNSKPDFSQIDADPDQDEKIINVDRSIVRPFIGEGSQGTVYRLSEDRCVKVYGKVNHAVQEKEVLLSCQDLSFIPKVFSAHSNYVIMEYLAGPDLNTYLKMQSRLSEDITKRLLGILTAMKKAGFRQIDAPLRHIIITKDGFKLVDYVYSFSRDQDKPLELFVNLKERGLLHSFLEQVKALDPETYKEWTESPITLAPQNK</sequence>
<dbReference type="InterPro" id="IPR011009">
    <property type="entry name" value="Kinase-like_dom_sf"/>
</dbReference>
<dbReference type="Proteomes" id="UP000298347">
    <property type="component" value="Unassembled WGS sequence"/>
</dbReference>
<dbReference type="AlphaFoldDB" id="A0A4Z0GPV9"/>
<evidence type="ECO:0000313" key="1">
    <source>
        <dbReference type="EMBL" id="TGA98706.1"/>
    </source>
</evidence>
<dbReference type="RefSeq" id="WP_135348183.1">
    <property type="nucleotide sequence ID" value="NZ_SRJD01000006.1"/>
</dbReference>
<comment type="caution">
    <text evidence="1">The sequence shown here is derived from an EMBL/GenBank/DDBJ whole genome shotgun (WGS) entry which is preliminary data.</text>
</comment>
<reference evidence="1 2" key="1">
    <citation type="journal article" date="2015" name="Int. J. Syst. Evol. Microbiol.">
        <title>Sporolactobacillus shoreae sp. nov. and Sporolactobacillus spathodeae sp. nov., two spore-forming lactic acid bacteria isolated from tree barks in Thailand.</title>
        <authorList>
            <person name="Thamacharoensuk T."/>
            <person name="Kitahara M."/>
            <person name="Ohkuma M."/>
            <person name="Thongchul N."/>
            <person name="Tanasupawat S."/>
        </authorList>
    </citation>
    <scope>NUCLEOTIDE SEQUENCE [LARGE SCALE GENOMIC DNA]</scope>
    <source>
        <strain evidence="1 2">BK92</strain>
    </source>
</reference>